<dbReference type="RefSeq" id="WP_197421245.1">
    <property type="nucleotide sequence ID" value="NZ_JBHSCR010000003.1"/>
</dbReference>
<dbReference type="Pfam" id="PF12802">
    <property type="entry name" value="MarR_2"/>
    <property type="match status" value="1"/>
</dbReference>
<evidence type="ECO:0000313" key="3">
    <source>
        <dbReference type="Proteomes" id="UP001595776"/>
    </source>
</evidence>
<dbReference type="Gene3D" id="1.10.10.10">
    <property type="entry name" value="Winged helix-like DNA-binding domain superfamily/Winged helix DNA-binding domain"/>
    <property type="match status" value="1"/>
</dbReference>
<dbReference type="PANTHER" id="PTHR33164">
    <property type="entry name" value="TRANSCRIPTIONAL REGULATOR, MARR FAMILY"/>
    <property type="match status" value="1"/>
</dbReference>
<dbReference type="PANTHER" id="PTHR33164:SF89">
    <property type="entry name" value="MARR FAMILY REGULATORY PROTEIN"/>
    <property type="match status" value="1"/>
</dbReference>
<evidence type="ECO:0000259" key="1">
    <source>
        <dbReference type="PROSITE" id="PS50995"/>
    </source>
</evidence>
<gene>
    <name evidence="2" type="ORF">ACFO5Q_04485</name>
</gene>
<reference evidence="3" key="1">
    <citation type="journal article" date="2019" name="Int. J. Syst. Evol. Microbiol.">
        <title>The Global Catalogue of Microorganisms (GCM) 10K type strain sequencing project: providing services to taxonomists for standard genome sequencing and annotation.</title>
        <authorList>
            <consortium name="The Broad Institute Genomics Platform"/>
            <consortium name="The Broad Institute Genome Sequencing Center for Infectious Disease"/>
            <person name="Wu L."/>
            <person name="Ma J."/>
        </authorList>
    </citation>
    <scope>NUCLEOTIDE SEQUENCE [LARGE SCALE GENOMIC DNA]</scope>
    <source>
        <strain evidence="3">CGMCC 1.15304</strain>
    </source>
</reference>
<organism evidence="2 3">
    <name type="scientific">Kordiimonas lipolytica</name>
    <dbReference type="NCBI Taxonomy" id="1662421"/>
    <lineage>
        <taxon>Bacteria</taxon>
        <taxon>Pseudomonadati</taxon>
        <taxon>Pseudomonadota</taxon>
        <taxon>Alphaproteobacteria</taxon>
        <taxon>Kordiimonadales</taxon>
        <taxon>Kordiimonadaceae</taxon>
        <taxon>Kordiimonas</taxon>
    </lineage>
</organism>
<accession>A0ABV8U7C1</accession>
<evidence type="ECO:0000313" key="2">
    <source>
        <dbReference type="EMBL" id="MFC4347093.1"/>
    </source>
</evidence>
<keyword evidence="3" id="KW-1185">Reference proteome</keyword>
<dbReference type="PROSITE" id="PS50995">
    <property type="entry name" value="HTH_MARR_2"/>
    <property type="match status" value="1"/>
</dbReference>
<protein>
    <submittedName>
        <fullName evidence="2">MarR family winged helix-turn-helix transcriptional regulator</fullName>
    </submittedName>
</protein>
<dbReference type="SUPFAM" id="SSF46785">
    <property type="entry name" value="Winged helix' DNA-binding domain"/>
    <property type="match status" value="1"/>
</dbReference>
<name>A0ABV8U7C1_9PROT</name>
<dbReference type="Proteomes" id="UP001595776">
    <property type="component" value="Unassembled WGS sequence"/>
</dbReference>
<dbReference type="SMART" id="SM00347">
    <property type="entry name" value="HTH_MARR"/>
    <property type="match status" value="1"/>
</dbReference>
<dbReference type="InterPro" id="IPR036388">
    <property type="entry name" value="WH-like_DNA-bd_sf"/>
</dbReference>
<dbReference type="InterPro" id="IPR039422">
    <property type="entry name" value="MarR/SlyA-like"/>
</dbReference>
<dbReference type="EMBL" id="JBHSCR010000003">
    <property type="protein sequence ID" value="MFC4347093.1"/>
    <property type="molecule type" value="Genomic_DNA"/>
</dbReference>
<dbReference type="InterPro" id="IPR000835">
    <property type="entry name" value="HTH_MarR-typ"/>
</dbReference>
<proteinExistence type="predicted"/>
<dbReference type="InterPro" id="IPR036390">
    <property type="entry name" value="WH_DNA-bd_sf"/>
</dbReference>
<comment type="caution">
    <text evidence="2">The sequence shown here is derived from an EMBL/GenBank/DDBJ whole genome shotgun (WGS) entry which is preliminary data.</text>
</comment>
<sequence>MVFDPLRKYPGYALRRASTMSMSDLSSRLADLDLRISDATVLLVIVSNPGVRQSAICKALDIARANIAPLIARLEERTLIVRKPLDGRSHGLELTPEGEKLTAQVMTIVEEHERSILDKIPENLREPFMLALGHLWSPAD</sequence>
<feature type="domain" description="HTH marR-type" evidence="1">
    <location>
        <begin position="1"/>
        <end position="137"/>
    </location>
</feature>